<keyword evidence="5" id="KW-0276">Fatty acid metabolism</keyword>
<dbReference type="Pfam" id="PF14765">
    <property type="entry name" value="PS-DH"/>
    <property type="match status" value="1"/>
</dbReference>
<dbReference type="PROSITE" id="PS52004">
    <property type="entry name" value="KS3_2"/>
    <property type="match status" value="2"/>
</dbReference>
<dbReference type="InterPro" id="IPR016036">
    <property type="entry name" value="Malonyl_transacylase_ACP-bd"/>
</dbReference>
<dbReference type="InterPro" id="IPR020807">
    <property type="entry name" value="PKS_DH"/>
</dbReference>
<dbReference type="SMART" id="SM00822">
    <property type="entry name" value="PKS_KR"/>
    <property type="match status" value="1"/>
</dbReference>
<protein>
    <recommendedName>
        <fullName evidence="15">Polyketide synthase</fullName>
    </recommendedName>
</protein>
<dbReference type="SUPFAM" id="SSF47336">
    <property type="entry name" value="ACP-like"/>
    <property type="match status" value="2"/>
</dbReference>
<dbReference type="InterPro" id="IPR016035">
    <property type="entry name" value="Acyl_Trfase/lysoPLipase"/>
</dbReference>
<dbReference type="Proteomes" id="UP000321424">
    <property type="component" value="Unassembled WGS sequence"/>
</dbReference>
<name>A0A511ME84_9NOCA</name>
<evidence type="ECO:0000256" key="1">
    <source>
        <dbReference type="ARBA" id="ARBA00005189"/>
    </source>
</evidence>
<feature type="region of interest" description="C-terminal hotdog fold" evidence="9">
    <location>
        <begin position="2023"/>
        <end position="2161"/>
    </location>
</feature>
<dbReference type="SUPFAM" id="SSF52151">
    <property type="entry name" value="FabD/lysophospholipase-like"/>
    <property type="match status" value="2"/>
</dbReference>
<dbReference type="Gene3D" id="3.30.70.3290">
    <property type="match status" value="2"/>
</dbReference>
<dbReference type="Pfam" id="PF21089">
    <property type="entry name" value="PKS_DH_N"/>
    <property type="match status" value="1"/>
</dbReference>
<dbReference type="InterPro" id="IPR050091">
    <property type="entry name" value="PKS_NRPS_Biosynth_Enz"/>
</dbReference>
<dbReference type="GO" id="GO:0004312">
    <property type="term" value="F:fatty acid synthase activity"/>
    <property type="evidence" value="ECO:0007669"/>
    <property type="project" value="TreeGrafter"/>
</dbReference>
<proteinExistence type="predicted"/>
<dbReference type="InterPro" id="IPR049552">
    <property type="entry name" value="PKS_DH_N"/>
</dbReference>
<dbReference type="InterPro" id="IPR042104">
    <property type="entry name" value="PKS_dehydratase_sf"/>
</dbReference>
<dbReference type="InterPro" id="IPR057326">
    <property type="entry name" value="KR_dom"/>
</dbReference>
<dbReference type="GO" id="GO:0006633">
    <property type="term" value="P:fatty acid biosynthetic process"/>
    <property type="evidence" value="ECO:0007669"/>
    <property type="project" value="InterPro"/>
</dbReference>
<dbReference type="InterPro" id="IPR006162">
    <property type="entry name" value="Ppantetheine_attach_site"/>
</dbReference>
<feature type="domain" description="Ketosynthase family 3 (KS3)" evidence="11">
    <location>
        <begin position="3"/>
        <end position="419"/>
    </location>
</feature>
<dbReference type="Gene3D" id="3.10.129.110">
    <property type="entry name" value="Polyketide synthase dehydratase"/>
    <property type="match status" value="1"/>
</dbReference>
<dbReference type="InterPro" id="IPR009081">
    <property type="entry name" value="PP-bd_ACP"/>
</dbReference>
<dbReference type="Pfam" id="PF08659">
    <property type="entry name" value="KR"/>
    <property type="match status" value="1"/>
</dbReference>
<evidence type="ECO:0000259" key="11">
    <source>
        <dbReference type="PROSITE" id="PS52004"/>
    </source>
</evidence>
<dbReference type="SMART" id="SM00823">
    <property type="entry name" value="PKS_PP"/>
    <property type="match status" value="2"/>
</dbReference>
<dbReference type="SMART" id="SM00827">
    <property type="entry name" value="PKS_AT"/>
    <property type="match status" value="2"/>
</dbReference>
<dbReference type="FunFam" id="3.40.366.10:FF:000002">
    <property type="entry name" value="Probable polyketide synthase 2"/>
    <property type="match status" value="1"/>
</dbReference>
<evidence type="ECO:0000313" key="13">
    <source>
        <dbReference type="EMBL" id="GEM38801.1"/>
    </source>
</evidence>
<dbReference type="CDD" id="cd00833">
    <property type="entry name" value="PKS"/>
    <property type="match status" value="2"/>
</dbReference>
<dbReference type="PANTHER" id="PTHR43775">
    <property type="entry name" value="FATTY ACID SYNTHASE"/>
    <property type="match status" value="1"/>
</dbReference>
<dbReference type="Pfam" id="PF16197">
    <property type="entry name" value="KAsynt_C_assoc"/>
    <property type="match status" value="2"/>
</dbReference>
<dbReference type="Gene3D" id="1.10.1200.10">
    <property type="entry name" value="ACP-like"/>
    <property type="match status" value="2"/>
</dbReference>
<evidence type="ECO:0000256" key="9">
    <source>
        <dbReference type="PROSITE-ProRule" id="PRU01363"/>
    </source>
</evidence>
<keyword evidence="3" id="KW-0597">Phosphoprotein</keyword>
<dbReference type="InterPro" id="IPR014030">
    <property type="entry name" value="Ketoacyl_synth_N"/>
</dbReference>
<dbReference type="InterPro" id="IPR032821">
    <property type="entry name" value="PKS_assoc"/>
</dbReference>
<dbReference type="SMART" id="SM00826">
    <property type="entry name" value="PKS_DH"/>
    <property type="match status" value="1"/>
</dbReference>
<evidence type="ECO:0008006" key="15">
    <source>
        <dbReference type="Google" id="ProtNLM"/>
    </source>
</evidence>
<dbReference type="SMART" id="SM01294">
    <property type="entry name" value="PKS_PP_betabranch"/>
    <property type="match status" value="1"/>
</dbReference>
<dbReference type="PROSITE" id="PS52019">
    <property type="entry name" value="PKS_MFAS_DH"/>
    <property type="match status" value="1"/>
</dbReference>
<dbReference type="SUPFAM" id="SSF51735">
    <property type="entry name" value="NAD(P)-binding Rossmann-fold domains"/>
    <property type="match status" value="2"/>
</dbReference>
<comment type="caution">
    <text evidence="13">The sequence shown here is derived from an EMBL/GenBank/DDBJ whole genome shotgun (WGS) entry which is preliminary data.</text>
</comment>
<dbReference type="GO" id="GO:0031177">
    <property type="term" value="F:phosphopantetheine binding"/>
    <property type="evidence" value="ECO:0007669"/>
    <property type="project" value="InterPro"/>
</dbReference>
<comment type="pathway">
    <text evidence="1">Lipid metabolism.</text>
</comment>
<dbReference type="PROSITE" id="PS50075">
    <property type="entry name" value="CARRIER"/>
    <property type="match status" value="2"/>
</dbReference>
<dbReference type="Pfam" id="PF00698">
    <property type="entry name" value="Acyl_transf_1"/>
    <property type="match status" value="2"/>
</dbReference>
<dbReference type="InterPro" id="IPR020841">
    <property type="entry name" value="PKS_Beta-ketoAc_synthase_dom"/>
</dbReference>
<keyword evidence="7" id="KW-0511">Multifunctional enzyme</keyword>
<dbReference type="InterPro" id="IPR036291">
    <property type="entry name" value="NAD(P)-bd_dom_sf"/>
</dbReference>
<evidence type="ECO:0000256" key="5">
    <source>
        <dbReference type="ARBA" id="ARBA00022832"/>
    </source>
</evidence>
<dbReference type="InterPro" id="IPR016039">
    <property type="entry name" value="Thiolase-like"/>
</dbReference>
<evidence type="ECO:0000256" key="7">
    <source>
        <dbReference type="ARBA" id="ARBA00023268"/>
    </source>
</evidence>
<organism evidence="13 14">
    <name type="scientific">Nocardia ninae NBRC 108245</name>
    <dbReference type="NCBI Taxonomy" id="1210091"/>
    <lineage>
        <taxon>Bacteria</taxon>
        <taxon>Bacillati</taxon>
        <taxon>Actinomycetota</taxon>
        <taxon>Actinomycetes</taxon>
        <taxon>Mycobacteriales</taxon>
        <taxon>Nocardiaceae</taxon>
        <taxon>Nocardia</taxon>
    </lineage>
</organism>
<dbReference type="InterPro" id="IPR014043">
    <property type="entry name" value="Acyl_transferase_dom"/>
</dbReference>
<keyword evidence="8" id="KW-0012">Acyltransferase</keyword>
<dbReference type="InterPro" id="IPR018201">
    <property type="entry name" value="Ketoacyl_synth_AS"/>
</dbReference>
<dbReference type="CDD" id="cd08956">
    <property type="entry name" value="KR_3_FAS_SDR_x"/>
    <property type="match status" value="1"/>
</dbReference>
<dbReference type="SUPFAM" id="SSF55048">
    <property type="entry name" value="Probable ACP-binding domain of malonyl-CoA ACP transacylase"/>
    <property type="match status" value="2"/>
</dbReference>
<feature type="domain" description="PKS/mFAS DH" evidence="12">
    <location>
        <begin position="1887"/>
        <end position="2161"/>
    </location>
</feature>
<dbReference type="Pfam" id="PF22953">
    <property type="entry name" value="SpnB_Rossmann"/>
    <property type="match status" value="1"/>
</dbReference>
<dbReference type="InterPro" id="IPR014031">
    <property type="entry name" value="Ketoacyl_synth_C"/>
</dbReference>
<reference evidence="13 14" key="1">
    <citation type="submission" date="2019-07" db="EMBL/GenBank/DDBJ databases">
        <title>Whole genome shotgun sequence of Nocardia ninae NBRC 108245.</title>
        <authorList>
            <person name="Hosoyama A."/>
            <person name="Uohara A."/>
            <person name="Ohji S."/>
            <person name="Ichikawa N."/>
        </authorList>
    </citation>
    <scope>NUCLEOTIDE SEQUENCE [LARGE SCALE GENOMIC DNA]</scope>
    <source>
        <strain evidence="13 14">NBRC 108245</strain>
    </source>
</reference>
<evidence type="ECO:0000313" key="14">
    <source>
        <dbReference type="Proteomes" id="UP000321424"/>
    </source>
</evidence>
<accession>A0A511ME84</accession>
<dbReference type="FunFam" id="1.10.1200.10:FF:000007">
    <property type="entry name" value="Probable polyketide synthase pks17"/>
    <property type="match status" value="1"/>
</dbReference>
<dbReference type="FunFam" id="3.40.47.10:FF:000019">
    <property type="entry name" value="Polyketide synthase type I"/>
    <property type="match status" value="2"/>
</dbReference>
<dbReference type="GO" id="GO:0004315">
    <property type="term" value="F:3-oxoacyl-[acyl-carrier-protein] synthase activity"/>
    <property type="evidence" value="ECO:0007669"/>
    <property type="project" value="InterPro"/>
</dbReference>
<dbReference type="InterPro" id="IPR055123">
    <property type="entry name" value="SpnB-like_Rossmann"/>
</dbReference>
<feature type="active site" description="Proton donor; for dehydratase activity" evidence="9">
    <location>
        <position position="2084"/>
    </location>
</feature>
<feature type="domain" description="Carrier" evidence="10">
    <location>
        <begin position="2621"/>
        <end position="2696"/>
    </location>
</feature>
<keyword evidence="4" id="KW-0808">Transferase</keyword>
<evidence type="ECO:0000259" key="12">
    <source>
        <dbReference type="PROSITE" id="PS52019"/>
    </source>
</evidence>
<evidence type="ECO:0000256" key="4">
    <source>
        <dbReference type="ARBA" id="ARBA00022679"/>
    </source>
</evidence>
<keyword evidence="6" id="KW-0443">Lipid metabolism</keyword>
<dbReference type="PANTHER" id="PTHR43775:SF51">
    <property type="entry name" value="INACTIVE PHENOLPHTHIOCEROL SYNTHESIS POLYKETIDE SYNTHASE TYPE I PKS1-RELATED"/>
    <property type="match status" value="1"/>
</dbReference>
<evidence type="ECO:0000256" key="8">
    <source>
        <dbReference type="ARBA" id="ARBA00023315"/>
    </source>
</evidence>
<keyword evidence="2" id="KW-0596">Phosphopantetheine</keyword>
<feature type="region of interest" description="N-terminal hotdog fold" evidence="9">
    <location>
        <begin position="1887"/>
        <end position="2011"/>
    </location>
</feature>
<gene>
    <name evidence="13" type="ORF">NN4_33200</name>
</gene>
<dbReference type="Pfam" id="PF00109">
    <property type="entry name" value="ketoacyl-synt"/>
    <property type="match status" value="2"/>
</dbReference>
<dbReference type="InterPro" id="IPR020806">
    <property type="entry name" value="PKS_PP-bd"/>
</dbReference>
<dbReference type="InterPro" id="IPR001227">
    <property type="entry name" value="Ac_transferase_dom_sf"/>
</dbReference>
<feature type="domain" description="Carrier" evidence="10">
    <location>
        <begin position="903"/>
        <end position="978"/>
    </location>
</feature>
<dbReference type="Gene3D" id="3.40.47.10">
    <property type="match status" value="2"/>
</dbReference>
<feature type="domain" description="Ketosynthase family 3 (KS3)" evidence="11">
    <location>
        <begin position="996"/>
        <end position="1420"/>
    </location>
</feature>
<evidence type="ECO:0000256" key="3">
    <source>
        <dbReference type="ARBA" id="ARBA00022553"/>
    </source>
</evidence>
<evidence type="ECO:0000256" key="2">
    <source>
        <dbReference type="ARBA" id="ARBA00022450"/>
    </source>
</evidence>
<dbReference type="PROSITE" id="PS00012">
    <property type="entry name" value="PHOSPHOPANTETHEINE"/>
    <property type="match status" value="1"/>
</dbReference>
<dbReference type="Gene3D" id="3.40.366.10">
    <property type="entry name" value="Malonyl-Coenzyme A Acyl Carrier Protein, domain 2"/>
    <property type="match status" value="2"/>
</dbReference>
<sequence>MDCDRIAVVGMSCRLPKAASPDAFWALLRDGASALDEAPKGRWTGTSTEPGVRRGGFLDEIGHFDAEFFGISPREAVSMDPQQRIVLELAWTALEDARIVADRLRAEATGVFVGSLRDDYASLVNQHGAAAINEHTMTGVNRGVIANRVSYQLGLRGPSLTVDTGQSSSLVAVHLACESLRSGESTLAIAAGVNLNILAESALTEERFGGLSPDGECYTFDERANGFVRGEGAVVLVLKPLTAALADGDRIHGVLLGSAVNNDGATDGLTVPSAQAQELVVRTAHENAGIEPDAVQYVELHGTGTPVGDPIEAAALGAALGTRRATGTPLPVGSAKTNVGHLEGAAGIVGLLKVLLSMRHRRLPANRNFAAPNPRIPLAELNLAVQTELTPWPRPDRPLVAGVSSFGMGGTNCHLVVQDAPNATTPAAPTAVAQPDALPWILSGRSPAALRGQAQRLLTALDGADADPTRVSLSLLGDRATFEHRAAVIGTDRAELLSGLTALAGGDVVPGVVRSPSAGALARPRVVLLFPGQGHQWAGMALRLWASTPVFAESMTECARALGEFVDWELEEVLRATDGAAPLERVDVVQPVLFAVMVSLARLWRSYGVVPDAVVGHSQGEIAAACVAGALSLRDAARVVALRAKLLTELAGQGGMASVWLRKDEVVERISPWAGRLSVAALNGPGSVVIAGEVAALEEFLAAATADEVQTRRIAVDYASHSAQVEQIREELLGVLDGIEPQPTEIPFHSTVTGAVVAGTDLDAEYWYRNLRQTVHFEDIVDNLLSDERGAVFVEVSGHPMLAIGVAQTAEARGAAAVVVGSLRRGEDDPARFLSSVATAYVHGVAVDWTPAFPDTGVPHVDLPSYAFQRRRFWVGERTRAVTANSSDFAQRLAGADPAERRQALTELVRTHAAAVLEYADTAQVVDRKTFKDIGFDSRSSVELRNRLHDATGLRLPTSLLFDQPTPEALVRYLDAELVEVPDIEQTPAPIADTTDEPIAIVGMACRYPGGVESPSDLWRLVAEGSDAISGFPVNRGWDDIHHPDPERPGKSYVSQGGFLHEADTFDAAFFGISPREALAMDPQQRLLLETAWQTLEGAGLDPETLRGSRTGVFIGAMASDYGPRMHDAPEHVEGHLLTGGTASVMSGRIAYQLGLLGPATTVDTACSSSVVALHLAIQSLRSGESTMAFAGGVTVMSTPGIFVEFSRQRGLATDGRCKPFAAAADGTSWAEGVGLLLVERLSDAQRNGHRVLAVVRGSAVNSDGASNGLTAPNGPSQQRVIRAALADAGLTAADVDAVEAHGTGTTLGDPIEAEAIMATYGRARTAERPLYLGSLKSNIGHAQAAAGVGGIIKMVEAIRHGVLPKTLHVDEPTPHVDWSTGTVELLTEARPWPATGAPARAAVSSFGISGTNAHVILEQFDEEPAEAAAEPPSTSIPWSLSARDEDSLHAQATRLRAFLGDHPTAAPADVARTLHARHAFERRAVITGRDNADLLAGLDALIQGAEAPNLVLGNARGVGSTAFLFAGQGAQHTGMGRELYAEFGAFADALDETCLELDRWLARPLREILFAEDGTEDAASLHRTEYTQPALFAFEVALFRLLEQFGLTPDLLVGHSVGELTAGYVSGLFSLADAAKLIAARGRLMQAVRSGGAMIAVAAEELEMSRSLLGHELDIRIAAVNAPESVVISGDEGIAEFIAAGWAAQGRVTRRLRVSHAFHSPHMDEIVAGFREVAEDVDFRTPALPIVSTLTGKLASVDELRSVDYWARQVSGTVRFLDAMRTLEGQGVTHYLEVGPDATLAPMVRGGIESAAAIIAPLRAGRAETESFLGGLATAYASGLPVDLAPVLPGAGQVDLPTYAFHRERFWLAPRPKTDARGLGLAAAEHPLLATTVDLAEAGGAVYTGRLSLEAMPWLADHAIDGNVLVPATAFLDLALSAGERVGAHRVDDLTLTAPLFLAGTDAVWIQVALTDVDAGGGRAFTVHSRLDEDEFGSWTRHATGVLTTQAEGTPAGSADWPPAGAAAVDLDNAYARLAELGYEYGPAFQGLRAVWRQGADLFVEVRLPEEQHSDATRFGIHPALLDAVLHAHVLTAPAEEGHIRLPFGWAGAVAHAVGATEVRARIAAIGPDQIALTIADRTGAPVATIESLSLRAVTKEQLAETAHRSGQPLLAVHWPTLATPTAPSPSWTRVAGDDLAAAADAEYAVVDIPVGPHGIEAAHAATRHALGLARAWLSDDRFADSRLVFVTSGAVAAVPGEDVPALSAAPIWGLIRSAQTENPGRFVLVDLDDPTADNALSAALASGEPQIAVRNGELRVPRATRVPEAELAAAPQLDPVGTVLIVGGTSGLGGLFARHLVGKHGVRRLLLCSRRGARTPGVDDLVTELTGLGAEVTVAAVDVADRAALAELLAGIPAEHPLTAVVHTAAVLADSTMSALTDDGIDTVFRPKVDAAWHLHELTKDSDLAAFILFSSVSGLVGMAGQANYAAANTYLDALAAHRVAAGLPATAQAWGLWDGTVGLGGTLRDGDIARWARFGVTPLTPDQGLALFDSALGSTAPLVVPAALNLAVLRDGDEPPVIFRDVVPKRRQRAVRSGAKTDDSTGTWLREIAELAEESRSAAIASLVSATVATALGYTDPKAIEPDRAFTELGVDSLAAVELRNQLGALTGLRLPSTVVLDYPSAQALTAFLSERVAAEQAPAADPILAGLDSVKAMIQAAGPDEQIVARLQELLELAGGGADRDAESHEDLASASDEELFALIDDGRG</sequence>
<feature type="active site" description="Proton acceptor; for dehydratase activity" evidence="9">
    <location>
        <position position="1919"/>
    </location>
</feature>
<dbReference type="PROSITE" id="PS00606">
    <property type="entry name" value="KS3_1"/>
    <property type="match status" value="1"/>
</dbReference>
<dbReference type="Pfam" id="PF02801">
    <property type="entry name" value="Ketoacyl-synt_C"/>
    <property type="match status" value="2"/>
</dbReference>
<dbReference type="InterPro" id="IPR049551">
    <property type="entry name" value="PKS_DH_C"/>
</dbReference>
<dbReference type="SUPFAM" id="SSF53901">
    <property type="entry name" value="Thiolase-like"/>
    <property type="match status" value="2"/>
</dbReference>
<dbReference type="EMBL" id="BJXA01000019">
    <property type="protein sequence ID" value="GEM38801.1"/>
    <property type="molecule type" value="Genomic_DNA"/>
</dbReference>
<dbReference type="Gene3D" id="3.40.50.720">
    <property type="entry name" value="NAD(P)-binding Rossmann-like Domain"/>
    <property type="match status" value="1"/>
</dbReference>
<dbReference type="SMART" id="SM00825">
    <property type="entry name" value="PKS_KS"/>
    <property type="match status" value="2"/>
</dbReference>
<keyword evidence="14" id="KW-1185">Reference proteome</keyword>
<dbReference type="InterPro" id="IPR013968">
    <property type="entry name" value="PKS_KR"/>
</dbReference>
<dbReference type="InterPro" id="IPR049900">
    <property type="entry name" value="PKS_mFAS_DH"/>
</dbReference>
<evidence type="ECO:0000259" key="10">
    <source>
        <dbReference type="PROSITE" id="PS50075"/>
    </source>
</evidence>
<dbReference type="InterPro" id="IPR036736">
    <property type="entry name" value="ACP-like_sf"/>
</dbReference>
<dbReference type="Pfam" id="PF00550">
    <property type="entry name" value="PP-binding"/>
    <property type="match status" value="2"/>
</dbReference>
<evidence type="ECO:0000256" key="6">
    <source>
        <dbReference type="ARBA" id="ARBA00023098"/>
    </source>
</evidence>